<evidence type="ECO:0000313" key="5">
    <source>
        <dbReference type="Proteomes" id="UP000050902"/>
    </source>
</evidence>
<dbReference type="SUPFAM" id="SSF53383">
    <property type="entry name" value="PLP-dependent transferases"/>
    <property type="match status" value="1"/>
</dbReference>
<keyword evidence="4" id="KW-0808">Transferase</keyword>
<dbReference type="PANTHER" id="PTHR30244:SF34">
    <property type="entry name" value="DTDP-4-AMINO-4,6-DIDEOXYGALACTOSE TRANSAMINASE"/>
    <property type="match status" value="1"/>
</dbReference>
<evidence type="ECO:0000256" key="3">
    <source>
        <dbReference type="RuleBase" id="RU004508"/>
    </source>
</evidence>
<evidence type="ECO:0000313" key="4">
    <source>
        <dbReference type="EMBL" id="KRG55089.1"/>
    </source>
</evidence>
<name>A0ABR5NH33_9GAMM</name>
<organism evidence="4 5">
    <name type="scientific">Stenotrophomonas nitritireducens</name>
    <dbReference type="NCBI Taxonomy" id="83617"/>
    <lineage>
        <taxon>Bacteria</taxon>
        <taxon>Pseudomonadati</taxon>
        <taxon>Pseudomonadota</taxon>
        <taxon>Gammaproteobacteria</taxon>
        <taxon>Lysobacterales</taxon>
        <taxon>Lysobacteraceae</taxon>
        <taxon>Stenotrophomonas</taxon>
    </lineage>
</organism>
<dbReference type="PANTHER" id="PTHR30244">
    <property type="entry name" value="TRANSAMINASE"/>
    <property type="match status" value="1"/>
</dbReference>
<accession>A0ABR5NH33</accession>
<keyword evidence="1 3" id="KW-0663">Pyridoxal phosphate</keyword>
<evidence type="ECO:0000256" key="1">
    <source>
        <dbReference type="ARBA" id="ARBA00022898"/>
    </source>
</evidence>
<dbReference type="Gene3D" id="3.90.1150.10">
    <property type="entry name" value="Aspartate Aminotransferase, domain 1"/>
    <property type="match status" value="1"/>
</dbReference>
<proteinExistence type="inferred from homology"/>
<reference evidence="4 5" key="1">
    <citation type="submission" date="2015-05" db="EMBL/GenBank/DDBJ databases">
        <title>Genome sequencing and analysis of members of genus Stenotrophomonas.</title>
        <authorList>
            <person name="Patil P.P."/>
            <person name="Midha S."/>
            <person name="Patil P.B."/>
        </authorList>
    </citation>
    <scope>NUCLEOTIDE SEQUENCE [LARGE SCALE GENOMIC DNA]</scope>
    <source>
        <strain evidence="4 5">DSM 12575</strain>
    </source>
</reference>
<sequence>MSRRFPGELPPTAGLPLRWRDFLPGDAQLGDTLAQLLGTPPMQLECSGTSALRIALQTLQQLQPQRRVVIVPAYTCPLVAIAVHSLGLELRLCDLAPGGFDFDHHALTALCDTDTLAVVPTHLGGRVADVERACAIAGRHGIFVIEDAAQALGAVDRGRSVGLRGDIGLFSLAAGKGLSLFEGGLLLARDPDLRALLGRISRQHIHGDWRWELRRSVELLGLAACYRPSLLPLAYGRPLRRALAAGDPEAAVGDVFPLQIPQHRVGRWRRAVGNRAATRLPAFLDEGRARAQRWNARLRELPGVQVHDDPPGARGVWPLLMLRFADGGQRDAALRRLWTRGLGVSRMFIHALPDYAYLRGIVPAVDTPNARDFAARTLTIGNSPWLDDARFEVIVEELRAALAP</sequence>
<dbReference type="Gene3D" id="3.40.640.10">
    <property type="entry name" value="Type I PLP-dependent aspartate aminotransferase-like (Major domain)"/>
    <property type="match status" value="1"/>
</dbReference>
<comment type="similarity">
    <text evidence="2 3">Belongs to the DegT/DnrJ/EryC1 family.</text>
</comment>
<evidence type="ECO:0000256" key="2">
    <source>
        <dbReference type="ARBA" id="ARBA00037999"/>
    </source>
</evidence>
<keyword evidence="5" id="KW-1185">Reference proteome</keyword>
<dbReference type="InterPro" id="IPR015424">
    <property type="entry name" value="PyrdxlP-dep_Trfase"/>
</dbReference>
<dbReference type="InterPro" id="IPR015421">
    <property type="entry name" value="PyrdxlP-dep_Trfase_major"/>
</dbReference>
<dbReference type="InterPro" id="IPR015422">
    <property type="entry name" value="PyrdxlP-dep_Trfase_small"/>
</dbReference>
<dbReference type="EMBL" id="LDJG01000025">
    <property type="protein sequence ID" value="KRG55089.1"/>
    <property type="molecule type" value="Genomic_DNA"/>
</dbReference>
<dbReference type="Pfam" id="PF01041">
    <property type="entry name" value="DegT_DnrJ_EryC1"/>
    <property type="match status" value="2"/>
</dbReference>
<dbReference type="Proteomes" id="UP000050902">
    <property type="component" value="Unassembled WGS sequence"/>
</dbReference>
<dbReference type="GO" id="GO:0008483">
    <property type="term" value="F:transaminase activity"/>
    <property type="evidence" value="ECO:0007669"/>
    <property type="project" value="UniProtKB-KW"/>
</dbReference>
<dbReference type="RefSeq" id="WP_055765099.1">
    <property type="nucleotide sequence ID" value="NZ_JAFKME010000005.1"/>
</dbReference>
<comment type="caution">
    <text evidence="4">The sequence shown here is derived from an EMBL/GenBank/DDBJ whole genome shotgun (WGS) entry which is preliminary data.</text>
</comment>
<gene>
    <name evidence="4" type="ORF">ABB22_14790</name>
</gene>
<dbReference type="PIRSF" id="PIRSF000390">
    <property type="entry name" value="PLP_StrS"/>
    <property type="match status" value="1"/>
</dbReference>
<dbReference type="InterPro" id="IPR000653">
    <property type="entry name" value="DegT/StrS_aminotransferase"/>
</dbReference>
<keyword evidence="4" id="KW-0032">Aminotransferase</keyword>
<protein>
    <submittedName>
        <fullName evidence="4">Nucleotide sugar aminotransferase</fullName>
    </submittedName>
</protein>